<gene>
    <name evidence="2" type="ORF">O181_042478</name>
</gene>
<evidence type="ECO:0000256" key="1">
    <source>
        <dbReference type="SAM" id="MobiDB-lite"/>
    </source>
</evidence>
<dbReference type="EMBL" id="AVOT02016999">
    <property type="protein sequence ID" value="MBW0502763.1"/>
    <property type="molecule type" value="Genomic_DNA"/>
</dbReference>
<proteinExistence type="predicted"/>
<comment type="caution">
    <text evidence="2">The sequence shown here is derived from an EMBL/GenBank/DDBJ whole genome shotgun (WGS) entry which is preliminary data.</text>
</comment>
<keyword evidence="3" id="KW-1185">Reference proteome</keyword>
<name>A0A9Q3HET7_9BASI</name>
<dbReference type="AlphaFoldDB" id="A0A9Q3HET7"/>
<protein>
    <submittedName>
        <fullName evidence="2">Uncharacterized protein</fullName>
    </submittedName>
</protein>
<accession>A0A9Q3HET7</accession>
<evidence type="ECO:0000313" key="3">
    <source>
        <dbReference type="Proteomes" id="UP000765509"/>
    </source>
</evidence>
<dbReference type="Proteomes" id="UP000765509">
    <property type="component" value="Unassembled WGS sequence"/>
</dbReference>
<feature type="region of interest" description="Disordered" evidence="1">
    <location>
        <begin position="158"/>
        <end position="177"/>
    </location>
</feature>
<evidence type="ECO:0000313" key="2">
    <source>
        <dbReference type="EMBL" id="MBW0502763.1"/>
    </source>
</evidence>
<organism evidence="2 3">
    <name type="scientific">Austropuccinia psidii MF-1</name>
    <dbReference type="NCBI Taxonomy" id="1389203"/>
    <lineage>
        <taxon>Eukaryota</taxon>
        <taxon>Fungi</taxon>
        <taxon>Dikarya</taxon>
        <taxon>Basidiomycota</taxon>
        <taxon>Pucciniomycotina</taxon>
        <taxon>Pucciniomycetes</taxon>
        <taxon>Pucciniales</taxon>
        <taxon>Sphaerophragmiaceae</taxon>
        <taxon>Austropuccinia</taxon>
    </lineage>
</organism>
<reference evidence="2" key="1">
    <citation type="submission" date="2021-03" db="EMBL/GenBank/DDBJ databases">
        <title>Draft genome sequence of rust myrtle Austropuccinia psidii MF-1, a brazilian biotype.</title>
        <authorList>
            <person name="Quecine M.C."/>
            <person name="Pachon D.M.R."/>
            <person name="Bonatelli M.L."/>
            <person name="Correr F.H."/>
            <person name="Franceschini L.M."/>
            <person name="Leite T.F."/>
            <person name="Margarido G.R.A."/>
            <person name="Almeida C.A."/>
            <person name="Ferrarezi J.A."/>
            <person name="Labate C.A."/>
        </authorList>
    </citation>
    <scope>NUCLEOTIDE SEQUENCE</scope>
    <source>
        <strain evidence="2">MF-1</strain>
    </source>
</reference>
<sequence length="475" mass="55024">MVPFRTLIATWFLDKVPPALLYQSHNWEYACLAFAPNQSKRVSNVPPLATRFDSVRDFSLPEASRGDSHSYQFLWEKEAMLELNQRCKKLQANILNFSEHLKRGGSSRTARTQNLVAKLQTCLVIIQHLRDKTEMKLGSQGDFHFEFLAHNPLKETRVPDSASPMAAETSASGKGFLGRSSEATREIVIDSAQREKELVSIFPSCIASVIKGMVFDFQDLLEDLNECQNIPKECSESEIVFHLTSKAIVFQALGLLSAFGFISKEEFHFFFKEDPKLHEYVEPLLYQPCPLSRIFVHNYEKFGEWVHTPNKVIDREALYEIMRLSYFQWRLTPNIIFDQGNGLAFTDDFFTQPRLVTRMLKGPATSEKKEAMYKEKITTLIRLCEQEVKQQKAHFPKLISSRARTSLNFRLPGIDMFNMVNLEILFFLLGFENHWVENFDNYKKFEEVLTHPRFPRIVLLNKVKPFELPPMAQED</sequence>